<gene>
    <name evidence="2" type="ORF">DQP57_00180</name>
</gene>
<sequence length="71" mass="8103">MQLFLNVLDYELDDGPMLSEGADSLVEQHPIAGRVFIVSVGSIITLHLANLMDERYDLLAQSFWKRLRKGR</sequence>
<dbReference type="InterPro" id="IPR055850">
    <property type="entry name" value="DUF7427"/>
</dbReference>
<comment type="caution">
    <text evidence="2">The sequence shown here is derived from an EMBL/GenBank/DDBJ whole genome shotgun (WGS) entry which is preliminary data.</text>
</comment>
<evidence type="ECO:0000256" key="1">
    <source>
        <dbReference type="SAM" id="Phobius"/>
    </source>
</evidence>
<dbReference type="Proteomes" id="UP000250915">
    <property type="component" value="Unassembled WGS sequence"/>
</dbReference>
<accession>A0A329MBP0</accession>
<name>A0A329MBP0_9MYCO</name>
<evidence type="ECO:0000313" key="2">
    <source>
        <dbReference type="EMBL" id="RAV17479.1"/>
    </source>
</evidence>
<feature type="transmembrane region" description="Helical" evidence="1">
    <location>
        <begin position="31"/>
        <end position="49"/>
    </location>
</feature>
<dbReference type="AlphaFoldDB" id="A0A329MBP0"/>
<keyword evidence="1" id="KW-0472">Membrane</keyword>
<protein>
    <submittedName>
        <fullName evidence="2">Uncharacterized protein</fullName>
    </submittedName>
</protein>
<dbReference type="EMBL" id="QMEV01000001">
    <property type="protein sequence ID" value="RAV17479.1"/>
    <property type="molecule type" value="Genomic_DNA"/>
</dbReference>
<keyword evidence="1" id="KW-0812">Transmembrane</keyword>
<evidence type="ECO:0000313" key="3">
    <source>
        <dbReference type="Proteomes" id="UP000250915"/>
    </source>
</evidence>
<organism evidence="2 3">
    <name type="scientific">Mycobacterium colombiense</name>
    <dbReference type="NCBI Taxonomy" id="339268"/>
    <lineage>
        <taxon>Bacteria</taxon>
        <taxon>Bacillati</taxon>
        <taxon>Actinomycetota</taxon>
        <taxon>Actinomycetes</taxon>
        <taxon>Mycobacteriales</taxon>
        <taxon>Mycobacteriaceae</taxon>
        <taxon>Mycobacterium</taxon>
        <taxon>Mycobacterium avium complex (MAC)</taxon>
    </lineage>
</organism>
<reference evidence="2 3" key="1">
    <citation type="submission" date="2018-06" db="EMBL/GenBank/DDBJ databases">
        <title>NTM in soil in Japan.</title>
        <authorList>
            <person name="Ohya K."/>
        </authorList>
    </citation>
    <scope>NUCLEOTIDE SEQUENCE [LARGE SCALE GENOMIC DNA]</scope>
    <source>
        <strain evidence="2 3">GF28</strain>
    </source>
</reference>
<proteinExistence type="predicted"/>
<dbReference type="Pfam" id="PF24202">
    <property type="entry name" value="DUF7427"/>
    <property type="match status" value="1"/>
</dbReference>
<keyword evidence="1" id="KW-1133">Transmembrane helix</keyword>